<evidence type="ECO:0000256" key="13">
    <source>
        <dbReference type="PIRSR" id="PIRSR602401-1"/>
    </source>
</evidence>
<dbReference type="InterPro" id="IPR036396">
    <property type="entry name" value="Cyt_P450_sf"/>
</dbReference>
<evidence type="ECO:0000256" key="11">
    <source>
        <dbReference type="ARBA" id="ARBA00023033"/>
    </source>
</evidence>
<keyword evidence="10 13" id="KW-0408">Iron</keyword>
<dbReference type="SUPFAM" id="SSF48264">
    <property type="entry name" value="Cytochrome P450"/>
    <property type="match status" value="2"/>
</dbReference>
<feature type="binding site" description="axial binding residue" evidence="13">
    <location>
        <position position="456"/>
    </location>
    <ligand>
        <name>heme</name>
        <dbReference type="ChEBI" id="CHEBI:30413"/>
    </ligand>
    <ligandPart>
        <name>Fe</name>
        <dbReference type="ChEBI" id="CHEBI:18248"/>
    </ligandPart>
</feature>
<evidence type="ECO:0000313" key="15">
    <source>
        <dbReference type="EMBL" id="KAF5389775.1"/>
    </source>
</evidence>
<dbReference type="PANTHER" id="PTHR24305:SF157">
    <property type="entry name" value="N-ACETYLTRYPTOPHAN 6-HYDROXYLASE IVOC-RELATED"/>
    <property type="match status" value="1"/>
</dbReference>
<keyword evidence="6 14" id="KW-0812">Transmembrane</keyword>
<comment type="similarity">
    <text evidence="4">Belongs to the cytochrome P450 family.</text>
</comment>
<evidence type="ECO:0000256" key="2">
    <source>
        <dbReference type="ARBA" id="ARBA00004167"/>
    </source>
</evidence>
<dbReference type="EMBL" id="JAACJN010000020">
    <property type="protein sequence ID" value="KAF5389775.1"/>
    <property type="molecule type" value="Genomic_DNA"/>
</dbReference>
<dbReference type="PRINTS" id="PR00463">
    <property type="entry name" value="EP450I"/>
</dbReference>
<organism evidence="15 16">
    <name type="scientific">Collybiopsis confluens</name>
    <dbReference type="NCBI Taxonomy" id="2823264"/>
    <lineage>
        <taxon>Eukaryota</taxon>
        <taxon>Fungi</taxon>
        <taxon>Dikarya</taxon>
        <taxon>Basidiomycota</taxon>
        <taxon>Agaricomycotina</taxon>
        <taxon>Agaricomycetes</taxon>
        <taxon>Agaricomycetidae</taxon>
        <taxon>Agaricales</taxon>
        <taxon>Marasmiineae</taxon>
        <taxon>Omphalotaceae</taxon>
        <taxon>Collybiopsis</taxon>
    </lineage>
</organism>
<keyword evidence="12 14" id="KW-0472">Membrane</keyword>
<keyword evidence="9" id="KW-0560">Oxidoreductase</keyword>
<gene>
    <name evidence="15" type="ORF">D9757_006013</name>
</gene>
<evidence type="ECO:0000256" key="12">
    <source>
        <dbReference type="ARBA" id="ARBA00023136"/>
    </source>
</evidence>
<dbReference type="Pfam" id="PF00067">
    <property type="entry name" value="p450"/>
    <property type="match status" value="2"/>
</dbReference>
<evidence type="ECO:0000256" key="5">
    <source>
        <dbReference type="ARBA" id="ARBA00022617"/>
    </source>
</evidence>
<evidence type="ECO:0000256" key="14">
    <source>
        <dbReference type="SAM" id="Phobius"/>
    </source>
</evidence>
<comment type="caution">
    <text evidence="15">The sequence shown here is derived from an EMBL/GenBank/DDBJ whole genome shotgun (WGS) entry which is preliminary data.</text>
</comment>
<dbReference type="GO" id="GO:0005506">
    <property type="term" value="F:iron ion binding"/>
    <property type="evidence" value="ECO:0007669"/>
    <property type="project" value="InterPro"/>
</dbReference>
<evidence type="ECO:0000256" key="6">
    <source>
        <dbReference type="ARBA" id="ARBA00022692"/>
    </source>
</evidence>
<dbReference type="GO" id="GO:0016705">
    <property type="term" value="F:oxidoreductase activity, acting on paired donors, with incorporation or reduction of molecular oxygen"/>
    <property type="evidence" value="ECO:0007669"/>
    <property type="project" value="InterPro"/>
</dbReference>
<dbReference type="InterPro" id="IPR050121">
    <property type="entry name" value="Cytochrome_P450_monoxygenase"/>
</dbReference>
<evidence type="ECO:0000256" key="10">
    <source>
        <dbReference type="ARBA" id="ARBA00023004"/>
    </source>
</evidence>
<feature type="transmembrane region" description="Helical" evidence="14">
    <location>
        <begin position="21"/>
        <end position="42"/>
    </location>
</feature>
<evidence type="ECO:0000256" key="3">
    <source>
        <dbReference type="ARBA" id="ARBA00005179"/>
    </source>
</evidence>
<sequence>MRHEQHGYIPRGRLDLTIRTMFALVAPALLSYFTAVSLYRLYFHPLRKFPGPVLAALTAWYEGYFNLVLGGKFVVELERLHKLHGPVVRVGPNTLHFNDKNAYHDIYAIGKKDSGFYRGFLRHAQQSSAVLSDPQEVKNRRNLLAPSFSRQAVMKLEYTIQKKVDQLVNALENNHNTFGSSAQLALAYHSLTSDIITDYCFADSTDTLSDPEFCHPLTVETRELFKRVWVAVNFPFIVDFVVHAPRDLVLWLFPSFVSYVDAKERYERQIDNYLANPETLSSTDHETIYTHLLDPKNPEMRPSKTSLVHEAFTLVGAGSDTVGHTCTVGTYFGLSDPLVKRRLAEELRDAWPDKSRPMNFAALEKLPYLTAFVKESLRTSIGALHPMPRVTGPGITDIAGRKIPSGTIVGMSTFFLHMDPEVFKDPHTFNPDRWLAEDTSKMMANFVPFQKGPRQCIGVNLAWAETYLILGNIFRKLDLSLVGETEYFPGPVLAALTSWYEAYFNLVQGGGLVDEIERLHKCPVVRIGPKKLHFNDRRAYHDIYTIATKDPNFYHGFLAHAKESSIAFSDPQQARERRNLLAPSFSRQAVMKLEYTVQKKVDQLVNVLKDEHSTMDSSAPLSFAYRSLTNDIIVDYCFADSTDTLSDPDFCHPSAVETRELLKRVWIQVSFPFITKFVARAPQALVLWLFPGFASYIDTKARYERQIDTYLADPDALSATEHETIYHHLLEPKNSQLRPSKASLVHEAFSLIGAGSDTVGHTCTVGTYFALSNHSIKRRLAEELSDAWPDKDRPMSFTALEKLPYLTAFVKESLRTSIGVLHPMPRVSGPGITNIVGSKIPPGTVVAMSVFFLQMNPEVFKDPHTFNPDRWLAEDTSQMMVDLLPFSKGPRQW</sequence>
<evidence type="ECO:0000256" key="8">
    <source>
        <dbReference type="ARBA" id="ARBA00022989"/>
    </source>
</evidence>
<keyword evidence="7 13" id="KW-0479">Metal-binding</keyword>
<dbReference type="AlphaFoldDB" id="A0A8H5HV70"/>
<dbReference type="CDD" id="cd11062">
    <property type="entry name" value="CYP58-like"/>
    <property type="match status" value="2"/>
</dbReference>
<dbReference type="PANTHER" id="PTHR24305">
    <property type="entry name" value="CYTOCHROME P450"/>
    <property type="match status" value="1"/>
</dbReference>
<evidence type="ECO:0008006" key="17">
    <source>
        <dbReference type="Google" id="ProtNLM"/>
    </source>
</evidence>
<comment type="subcellular location">
    <subcellularLocation>
        <location evidence="2">Membrane</location>
        <topology evidence="2">Single-pass membrane protein</topology>
    </subcellularLocation>
</comment>
<keyword evidence="5 13" id="KW-0349">Heme</keyword>
<proteinExistence type="inferred from homology"/>
<dbReference type="Proteomes" id="UP000518752">
    <property type="component" value="Unassembled WGS sequence"/>
</dbReference>
<evidence type="ECO:0000256" key="7">
    <source>
        <dbReference type="ARBA" id="ARBA00022723"/>
    </source>
</evidence>
<evidence type="ECO:0000256" key="9">
    <source>
        <dbReference type="ARBA" id="ARBA00023002"/>
    </source>
</evidence>
<keyword evidence="8 14" id="KW-1133">Transmembrane helix</keyword>
<evidence type="ECO:0000256" key="4">
    <source>
        <dbReference type="ARBA" id="ARBA00010617"/>
    </source>
</evidence>
<name>A0A8H5HV70_9AGAR</name>
<comment type="cofactor">
    <cofactor evidence="1 13">
        <name>heme</name>
        <dbReference type="ChEBI" id="CHEBI:30413"/>
    </cofactor>
</comment>
<evidence type="ECO:0000313" key="16">
    <source>
        <dbReference type="Proteomes" id="UP000518752"/>
    </source>
</evidence>
<dbReference type="Gene3D" id="1.10.630.10">
    <property type="entry name" value="Cytochrome P450"/>
    <property type="match status" value="2"/>
</dbReference>
<dbReference type="OrthoDB" id="1470350at2759"/>
<keyword evidence="11" id="KW-0503">Monooxygenase</keyword>
<keyword evidence="16" id="KW-1185">Reference proteome</keyword>
<dbReference type="InterPro" id="IPR001128">
    <property type="entry name" value="Cyt_P450"/>
</dbReference>
<reference evidence="15 16" key="1">
    <citation type="journal article" date="2020" name="ISME J.">
        <title>Uncovering the hidden diversity of litter-decomposition mechanisms in mushroom-forming fungi.</title>
        <authorList>
            <person name="Floudas D."/>
            <person name="Bentzer J."/>
            <person name="Ahren D."/>
            <person name="Johansson T."/>
            <person name="Persson P."/>
            <person name="Tunlid A."/>
        </authorList>
    </citation>
    <scope>NUCLEOTIDE SEQUENCE [LARGE SCALE GENOMIC DNA]</scope>
    <source>
        <strain evidence="15 16">CBS 406.79</strain>
    </source>
</reference>
<accession>A0A8H5HV70</accession>
<comment type="pathway">
    <text evidence="3">Secondary metabolite biosynthesis.</text>
</comment>
<dbReference type="GO" id="GO:0016020">
    <property type="term" value="C:membrane"/>
    <property type="evidence" value="ECO:0007669"/>
    <property type="project" value="UniProtKB-SubCell"/>
</dbReference>
<evidence type="ECO:0000256" key="1">
    <source>
        <dbReference type="ARBA" id="ARBA00001971"/>
    </source>
</evidence>
<dbReference type="FunFam" id="1.10.630.10:FF:000069">
    <property type="entry name" value="Cytochrome P450, putative (Eurofung)"/>
    <property type="match status" value="1"/>
</dbReference>
<dbReference type="GO" id="GO:0004497">
    <property type="term" value="F:monooxygenase activity"/>
    <property type="evidence" value="ECO:0007669"/>
    <property type="project" value="UniProtKB-KW"/>
</dbReference>
<protein>
    <recommendedName>
        <fullName evidence="17">Cytochrome P450</fullName>
    </recommendedName>
</protein>
<dbReference type="GO" id="GO:0020037">
    <property type="term" value="F:heme binding"/>
    <property type="evidence" value="ECO:0007669"/>
    <property type="project" value="InterPro"/>
</dbReference>
<dbReference type="InterPro" id="IPR002401">
    <property type="entry name" value="Cyt_P450_E_grp-I"/>
</dbReference>